<dbReference type="AlphaFoldDB" id="A0A9P8CL79"/>
<keyword evidence="2" id="KW-1185">Reference proteome</keyword>
<gene>
    <name evidence="1" type="ORF">F5Z01DRAFT_631850</name>
</gene>
<protein>
    <recommendedName>
        <fullName evidence="3">Protein kinase domain-containing protein</fullName>
    </recommendedName>
</protein>
<organism evidence="1 2">
    <name type="scientific">Emericellopsis atlantica</name>
    <dbReference type="NCBI Taxonomy" id="2614577"/>
    <lineage>
        <taxon>Eukaryota</taxon>
        <taxon>Fungi</taxon>
        <taxon>Dikarya</taxon>
        <taxon>Ascomycota</taxon>
        <taxon>Pezizomycotina</taxon>
        <taxon>Sordariomycetes</taxon>
        <taxon>Hypocreomycetidae</taxon>
        <taxon>Hypocreales</taxon>
        <taxon>Bionectriaceae</taxon>
        <taxon>Emericellopsis</taxon>
    </lineage>
</organism>
<proteinExistence type="predicted"/>
<reference evidence="1" key="1">
    <citation type="journal article" date="2021" name="IMA Fungus">
        <title>Genomic characterization of three marine fungi, including Emericellopsis atlantica sp. nov. with signatures of a generalist lifestyle and marine biomass degradation.</title>
        <authorList>
            <person name="Hagestad O.C."/>
            <person name="Hou L."/>
            <person name="Andersen J.H."/>
            <person name="Hansen E.H."/>
            <person name="Altermark B."/>
            <person name="Li C."/>
            <person name="Kuhnert E."/>
            <person name="Cox R.J."/>
            <person name="Crous P.W."/>
            <person name="Spatafora J.W."/>
            <person name="Lail K."/>
            <person name="Amirebrahimi M."/>
            <person name="Lipzen A."/>
            <person name="Pangilinan J."/>
            <person name="Andreopoulos W."/>
            <person name="Hayes R.D."/>
            <person name="Ng V."/>
            <person name="Grigoriev I.V."/>
            <person name="Jackson S.A."/>
            <person name="Sutton T.D.S."/>
            <person name="Dobson A.D.W."/>
            <person name="Rama T."/>
        </authorList>
    </citation>
    <scope>NUCLEOTIDE SEQUENCE</scope>
    <source>
        <strain evidence="1">TS7</strain>
    </source>
</reference>
<evidence type="ECO:0000313" key="2">
    <source>
        <dbReference type="Proteomes" id="UP000887229"/>
    </source>
</evidence>
<dbReference type="EMBL" id="MU251345">
    <property type="protein sequence ID" value="KAG9249346.1"/>
    <property type="molecule type" value="Genomic_DNA"/>
</dbReference>
<evidence type="ECO:0008006" key="3">
    <source>
        <dbReference type="Google" id="ProtNLM"/>
    </source>
</evidence>
<comment type="caution">
    <text evidence="1">The sequence shown here is derived from an EMBL/GenBank/DDBJ whole genome shotgun (WGS) entry which is preliminary data.</text>
</comment>
<dbReference type="SUPFAM" id="SSF56112">
    <property type="entry name" value="Protein kinase-like (PK-like)"/>
    <property type="match status" value="1"/>
</dbReference>
<sequence>MHCEFASTERNQRLPPPQAVPVHLDVHPLHDFEIIGRTGPYWVGLRRRQSSSQLVLLHRVQQTSLADFRRLSRVVHPHISRPVGLYLVKLDAYIAFEHTELDVHDLPFRSVADVGNIMAQVMRAIHFLLDHRIGFRIHGIRLSSTGCAKLGETTSGVC</sequence>
<dbReference type="Proteomes" id="UP000887229">
    <property type="component" value="Unassembled WGS sequence"/>
</dbReference>
<dbReference type="GeneID" id="70292723"/>
<accession>A0A9P8CL79</accession>
<dbReference type="OrthoDB" id="5152837at2759"/>
<evidence type="ECO:0000313" key="1">
    <source>
        <dbReference type="EMBL" id="KAG9249346.1"/>
    </source>
</evidence>
<dbReference type="InterPro" id="IPR011009">
    <property type="entry name" value="Kinase-like_dom_sf"/>
</dbReference>
<name>A0A9P8CL79_9HYPO</name>
<dbReference type="RefSeq" id="XP_046113272.1">
    <property type="nucleotide sequence ID" value="XM_046261820.1"/>
</dbReference>